<feature type="domain" description="Fungal lipase-type" evidence="2">
    <location>
        <begin position="230"/>
        <end position="306"/>
    </location>
</feature>
<dbReference type="CDD" id="cd00519">
    <property type="entry name" value="Lipase_3"/>
    <property type="match status" value="1"/>
</dbReference>
<dbReference type="PANTHER" id="PTHR46086">
    <property type="entry name" value="ALPHA/BETA-HYDROLASES SUPERFAMILY PROTEIN"/>
    <property type="match status" value="1"/>
</dbReference>
<dbReference type="STRING" id="448385.sce7029"/>
<dbReference type="SUPFAM" id="SSF53474">
    <property type="entry name" value="alpha/beta-Hydrolases"/>
    <property type="match status" value="1"/>
</dbReference>
<evidence type="ECO:0000313" key="4">
    <source>
        <dbReference type="Proteomes" id="UP000002139"/>
    </source>
</evidence>
<gene>
    <name evidence="3" type="ordered locus">sce7029</name>
</gene>
<keyword evidence="4" id="KW-1185">Reference proteome</keyword>
<dbReference type="OrthoDB" id="5522031at2"/>
<dbReference type="AlphaFoldDB" id="A9GY77"/>
<accession>A9GY77</accession>
<dbReference type="KEGG" id="scl:sce7029"/>
<dbReference type="HOGENOM" id="CLU_700007_0_0_7"/>
<dbReference type="InterPro" id="IPR002921">
    <property type="entry name" value="Fungal_lipase-type"/>
</dbReference>
<dbReference type="Pfam" id="PF01764">
    <property type="entry name" value="Lipase_3"/>
    <property type="match status" value="1"/>
</dbReference>
<dbReference type="eggNOG" id="COG3675">
    <property type="taxonomic scope" value="Bacteria"/>
</dbReference>
<evidence type="ECO:0000259" key="2">
    <source>
        <dbReference type="Pfam" id="PF01764"/>
    </source>
</evidence>
<dbReference type="InterPro" id="IPR044819">
    <property type="entry name" value="OBL-like"/>
</dbReference>
<evidence type="ECO:0000313" key="3">
    <source>
        <dbReference type="EMBL" id="CAN97198.1"/>
    </source>
</evidence>
<dbReference type="GO" id="GO:0004806">
    <property type="term" value="F:triacylglycerol lipase activity"/>
    <property type="evidence" value="ECO:0007669"/>
    <property type="project" value="InterPro"/>
</dbReference>
<dbReference type="InterPro" id="IPR029058">
    <property type="entry name" value="AB_hydrolase_fold"/>
</dbReference>
<evidence type="ECO:0000256" key="1">
    <source>
        <dbReference type="SAM" id="MobiDB-lite"/>
    </source>
</evidence>
<protein>
    <submittedName>
        <fullName evidence="3">Probable Lipase</fullName>
    </submittedName>
</protein>
<proteinExistence type="predicted"/>
<dbReference type="EMBL" id="AM746676">
    <property type="protein sequence ID" value="CAN97198.1"/>
    <property type="molecule type" value="Genomic_DNA"/>
</dbReference>
<sequence length="392" mass="43178">MKLEAIRVTRFDRCDAGATGTQSATTSFAIEDALRCVDNVDYMIQAKAGEHDRLLASIFGISSIWAYSDTNTVARVMHRHAGIPWNETVRVQAANPALLTDTAAYVVQSEDRRLCVLCFPGADFFANAIQWFTTISSRPEPFRAAGHVHGGFFRGLMLLAATLQTLLQSARKGGSICEAVARERAIWNDCGKEAPRCSEDDPGPLGADSGTSHGVLRPPREDGPDVLEALYITGHSLGGALAVIMAALLFEDPRLAYFREKLRGVYTYGQPMVGYQDFKDRFERDLGKMLFRHVYRNDSIPRLPAWTMGPFVHFGSLYRSEEGKGWVPSRTLTPQSCTLVGSVLTGVLSWFFQEMLVGLSVVPLLPPGISYADHLPLYYLRASEAEAGVTFT</sequence>
<dbReference type="GO" id="GO:0006629">
    <property type="term" value="P:lipid metabolic process"/>
    <property type="evidence" value="ECO:0007669"/>
    <property type="project" value="InterPro"/>
</dbReference>
<dbReference type="BioCyc" id="SCEL448385:SCE_RS49685-MONOMER"/>
<dbReference type="Proteomes" id="UP000002139">
    <property type="component" value="Chromosome"/>
</dbReference>
<dbReference type="Gene3D" id="3.40.50.1820">
    <property type="entry name" value="alpha/beta hydrolase"/>
    <property type="match status" value="1"/>
</dbReference>
<reference evidence="3 4" key="1">
    <citation type="journal article" date="2007" name="Nat. Biotechnol.">
        <title>Complete genome sequence of the myxobacterium Sorangium cellulosum.</title>
        <authorList>
            <person name="Schneiker S."/>
            <person name="Perlova O."/>
            <person name="Kaiser O."/>
            <person name="Gerth K."/>
            <person name="Alici A."/>
            <person name="Altmeyer M.O."/>
            <person name="Bartels D."/>
            <person name="Bekel T."/>
            <person name="Beyer S."/>
            <person name="Bode E."/>
            <person name="Bode H.B."/>
            <person name="Bolten C.J."/>
            <person name="Choudhuri J.V."/>
            <person name="Doss S."/>
            <person name="Elnakady Y.A."/>
            <person name="Frank B."/>
            <person name="Gaigalat L."/>
            <person name="Goesmann A."/>
            <person name="Groeger C."/>
            <person name="Gross F."/>
            <person name="Jelsbak L."/>
            <person name="Jelsbak L."/>
            <person name="Kalinowski J."/>
            <person name="Kegler C."/>
            <person name="Knauber T."/>
            <person name="Konietzny S."/>
            <person name="Kopp M."/>
            <person name="Krause L."/>
            <person name="Krug D."/>
            <person name="Linke B."/>
            <person name="Mahmud T."/>
            <person name="Martinez-Arias R."/>
            <person name="McHardy A.C."/>
            <person name="Merai M."/>
            <person name="Meyer F."/>
            <person name="Mormann S."/>
            <person name="Munoz-Dorado J."/>
            <person name="Perez J."/>
            <person name="Pradella S."/>
            <person name="Rachid S."/>
            <person name="Raddatz G."/>
            <person name="Rosenau F."/>
            <person name="Rueckert C."/>
            <person name="Sasse F."/>
            <person name="Scharfe M."/>
            <person name="Schuster S.C."/>
            <person name="Suen G."/>
            <person name="Treuner-Lange A."/>
            <person name="Velicer G.J."/>
            <person name="Vorholter F.-J."/>
            <person name="Weissman K.J."/>
            <person name="Welch R.D."/>
            <person name="Wenzel S.C."/>
            <person name="Whitworth D.E."/>
            <person name="Wilhelm S."/>
            <person name="Wittmann C."/>
            <person name="Bloecker H."/>
            <person name="Puehler A."/>
            <person name="Mueller R."/>
        </authorList>
    </citation>
    <scope>NUCLEOTIDE SEQUENCE [LARGE SCALE GENOMIC DNA]</scope>
    <source>
        <strain evidence="4">So ce56</strain>
    </source>
</reference>
<dbReference type="PANTHER" id="PTHR46086:SF3">
    <property type="entry name" value="TRIACYLGLYCEROL LIPASE OBL1"/>
    <property type="match status" value="1"/>
</dbReference>
<organism evidence="3 4">
    <name type="scientific">Sorangium cellulosum (strain So ce56)</name>
    <name type="common">Polyangium cellulosum (strain So ce56)</name>
    <dbReference type="NCBI Taxonomy" id="448385"/>
    <lineage>
        <taxon>Bacteria</taxon>
        <taxon>Pseudomonadati</taxon>
        <taxon>Myxococcota</taxon>
        <taxon>Polyangia</taxon>
        <taxon>Polyangiales</taxon>
        <taxon>Polyangiaceae</taxon>
        <taxon>Sorangium</taxon>
    </lineage>
</organism>
<feature type="region of interest" description="Disordered" evidence="1">
    <location>
        <begin position="195"/>
        <end position="219"/>
    </location>
</feature>
<name>A9GY77_SORC5</name>